<dbReference type="PANTHER" id="PTHR46502">
    <property type="entry name" value="C2 DOMAIN-CONTAINING"/>
    <property type="match status" value="1"/>
</dbReference>
<sequence length="620" mass="66830">MAKGGTLQVTLVSATLSPHSPAQDSSDSYATLTCGKQQFTTKIAQDQGRLPTWNERHSFAIEDSGEFEFKEVIIEIFAARPELNELLGTARLPFSKVVPANEETSLYSLSLPNIGGERGQVKVTLKWEPQIAPTESPLGPVYSVYGPTAPMYPPATAQPSAPPESYYVEQLYADASSPADAAASALAGLVLKKEEPSQTSHEDKLVSASDVSYHQPEAPLPYSPYPSVPGKRPNHPQQPPAIDTCSINDSYLSYSSDTPGTSPTQGLPYLASPIGGVVTSGPNYNNPPQSYTHPPSYEFTSRVRGSDSVAQRNGVPSNAYLESSHGYLSSPATYPPRSVDRQTAEREEKADDYQRSRSEGYPPAFQASETLAEEHSYSGYKPWSRISEKCPPAAPSYSDPSVGWIQNPPFKSTTSSPPYSAAPSAEVHAPARSFGYPSESSFPSSSHYGNGTPLPAAPEKEETNFSVSTSSQGTSQGSAQERDKGFHEYGYANPSEGYGQPYYPSVAYQPYGYPQNIPLGYPPAGYPPQYAAPHYVPPGLGVHYPPHGHHLSYGVPLASHAHPQQHGHYGGHEGHYGEAKFEGHNGVHGYWQQGYSGQHSGGHGYGGYEHGNYSHHGGHH</sequence>
<evidence type="ECO:0000259" key="4">
    <source>
        <dbReference type="PROSITE" id="PS50004"/>
    </source>
</evidence>
<dbReference type="EMBL" id="JBJQOH010000006">
    <property type="protein sequence ID" value="KAL3683809.1"/>
    <property type="molecule type" value="Genomic_DNA"/>
</dbReference>
<dbReference type="Pfam" id="PF00168">
    <property type="entry name" value="C2"/>
    <property type="match status" value="1"/>
</dbReference>
<reference evidence="5 6" key="1">
    <citation type="submission" date="2024-09" db="EMBL/GenBank/DDBJ databases">
        <title>Chromosome-scale assembly of Riccia sorocarpa.</title>
        <authorList>
            <person name="Paukszto L."/>
        </authorList>
    </citation>
    <scope>NUCLEOTIDE SEQUENCE [LARGE SCALE GENOMIC DNA]</scope>
    <source>
        <strain evidence="5">LP-2024</strain>
        <tissue evidence="5">Aerial parts of the thallus</tissue>
    </source>
</reference>
<feature type="domain" description="C2" evidence="4">
    <location>
        <begin position="1"/>
        <end position="108"/>
    </location>
</feature>
<proteinExistence type="predicted"/>
<feature type="compositionally biased region" description="Basic and acidic residues" evidence="3">
    <location>
        <begin position="338"/>
        <end position="358"/>
    </location>
</feature>
<feature type="region of interest" description="Disordered" evidence="3">
    <location>
        <begin position="436"/>
        <end position="491"/>
    </location>
</feature>
<gene>
    <name evidence="5" type="ORF">R1sor_001831</name>
</gene>
<evidence type="ECO:0000256" key="2">
    <source>
        <dbReference type="ARBA" id="ARBA00022837"/>
    </source>
</evidence>
<protein>
    <recommendedName>
        <fullName evidence="4">C2 domain-containing protein</fullName>
    </recommendedName>
</protein>
<dbReference type="InterPro" id="IPR000008">
    <property type="entry name" value="C2_dom"/>
</dbReference>
<keyword evidence="2" id="KW-0106">Calcium</keyword>
<keyword evidence="1" id="KW-0479">Metal-binding</keyword>
<evidence type="ECO:0000313" key="5">
    <source>
        <dbReference type="EMBL" id="KAL3683809.1"/>
    </source>
</evidence>
<comment type="caution">
    <text evidence="5">The sequence shown here is derived from an EMBL/GenBank/DDBJ whole genome shotgun (WGS) entry which is preliminary data.</text>
</comment>
<feature type="compositionally biased region" description="Pro residues" evidence="3">
    <location>
        <begin position="218"/>
        <end position="227"/>
    </location>
</feature>
<dbReference type="SMART" id="SM00239">
    <property type="entry name" value="C2"/>
    <property type="match status" value="1"/>
</dbReference>
<feature type="region of interest" description="Disordered" evidence="3">
    <location>
        <begin position="308"/>
        <end position="365"/>
    </location>
</feature>
<accession>A0ABD3H2Z7</accession>
<dbReference type="PANTHER" id="PTHR46502:SF2">
    <property type="entry name" value="16 KDA PHLOEM PROTEIN 2"/>
    <property type="match status" value="1"/>
</dbReference>
<name>A0ABD3H2Z7_9MARC</name>
<dbReference type="SUPFAM" id="SSF49562">
    <property type="entry name" value="C2 domain (Calcium/lipid-binding domain, CaLB)"/>
    <property type="match status" value="1"/>
</dbReference>
<dbReference type="InterPro" id="IPR035892">
    <property type="entry name" value="C2_domain_sf"/>
</dbReference>
<feature type="compositionally biased region" description="Basic and acidic residues" evidence="3">
    <location>
        <begin position="194"/>
        <end position="205"/>
    </location>
</feature>
<feature type="compositionally biased region" description="Low complexity" evidence="3">
    <location>
        <begin position="436"/>
        <end position="449"/>
    </location>
</feature>
<dbReference type="PROSITE" id="PS50004">
    <property type="entry name" value="C2"/>
    <property type="match status" value="1"/>
</dbReference>
<evidence type="ECO:0000256" key="1">
    <source>
        <dbReference type="ARBA" id="ARBA00022723"/>
    </source>
</evidence>
<evidence type="ECO:0000313" key="6">
    <source>
        <dbReference type="Proteomes" id="UP001633002"/>
    </source>
</evidence>
<keyword evidence="6" id="KW-1185">Reference proteome</keyword>
<feature type="compositionally biased region" description="Low complexity" evidence="3">
    <location>
        <begin position="468"/>
        <end position="478"/>
    </location>
</feature>
<evidence type="ECO:0000256" key="3">
    <source>
        <dbReference type="SAM" id="MobiDB-lite"/>
    </source>
</evidence>
<dbReference type="Gene3D" id="2.60.40.150">
    <property type="entry name" value="C2 domain"/>
    <property type="match status" value="1"/>
</dbReference>
<feature type="region of interest" description="Disordered" evidence="3">
    <location>
        <begin position="194"/>
        <end position="268"/>
    </location>
</feature>
<feature type="compositionally biased region" description="Polar residues" evidence="3">
    <location>
        <begin position="245"/>
        <end position="265"/>
    </location>
</feature>
<dbReference type="AlphaFoldDB" id="A0ABD3H2Z7"/>
<dbReference type="GO" id="GO:0046872">
    <property type="term" value="F:metal ion binding"/>
    <property type="evidence" value="ECO:0007669"/>
    <property type="project" value="UniProtKB-KW"/>
</dbReference>
<organism evidence="5 6">
    <name type="scientific">Riccia sorocarpa</name>
    <dbReference type="NCBI Taxonomy" id="122646"/>
    <lineage>
        <taxon>Eukaryota</taxon>
        <taxon>Viridiplantae</taxon>
        <taxon>Streptophyta</taxon>
        <taxon>Embryophyta</taxon>
        <taxon>Marchantiophyta</taxon>
        <taxon>Marchantiopsida</taxon>
        <taxon>Marchantiidae</taxon>
        <taxon>Marchantiales</taxon>
        <taxon>Ricciaceae</taxon>
        <taxon>Riccia</taxon>
    </lineage>
</organism>
<dbReference type="CDD" id="cd00030">
    <property type="entry name" value="C2"/>
    <property type="match status" value="1"/>
</dbReference>
<dbReference type="Proteomes" id="UP001633002">
    <property type="component" value="Unassembled WGS sequence"/>
</dbReference>